<dbReference type="Proteomes" id="UP000655287">
    <property type="component" value="Unassembled WGS sequence"/>
</dbReference>
<dbReference type="AlphaFoldDB" id="A0A919R175"/>
<dbReference type="Gene3D" id="3.40.50.850">
    <property type="entry name" value="Isochorismatase-like"/>
    <property type="match status" value="1"/>
</dbReference>
<evidence type="ECO:0000256" key="1">
    <source>
        <dbReference type="ARBA" id="ARBA00022801"/>
    </source>
</evidence>
<dbReference type="InterPro" id="IPR036380">
    <property type="entry name" value="Isochorismatase-like_sf"/>
</dbReference>
<dbReference type="CDD" id="cd01014">
    <property type="entry name" value="nicotinamidase_related"/>
    <property type="match status" value="1"/>
</dbReference>
<protein>
    <submittedName>
        <fullName evidence="3">Isochorismatase</fullName>
    </submittedName>
</protein>
<name>A0A919R175_9ACTN</name>
<proteinExistence type="predicted"/>
<evidence type="ECO:0000313" key="3">
    <source>
        <dbReference type="EMBL" id="GII75052.1"/>
    </source>
</evidence>
<dbReference type="InterPro" id="IPR000868">
    <property type="entry name" value="Isochorismatase-like_dom"/>
</dbReference>
<dbReference type="Pfam" id="PF00857">
    <property type="entry name" value="Isochorismatase"/>
    <property type="match status" value="1"/>
</dbReference>
<dbReference type="PANTHER" id="PTHR43540:SF1">
    <property type="entry name" value="ISOCHORISMATASE HYDROLASE"/>
    <property type="match status" value="1"/>
</dbReference>
<dbReference type="SUPFAM" id="SSF52499">
    <property type="entry name" value="Isochorismatase-like hydrolases"/>
    <property type="match status" value="1"/>
</dbReference>
<keyword evidence="1" id="KW-0378">Hydrolase</keyword>
<evidence type="ECO:0000259" key="2">
    <source>
        <dbReference type="Pfam" id="PF00857"/>
    </source>
</evidence>
<dbReference type="InterPro" id="IPR050272">
    <property type="entry name" value="Isochorismatase-like_hydrls"/>
</dbReference>
<comment type="caution">
    <text evidence="3">The sequence shown here is derived from an EMBL/GenBank/DDBJ whole genome shotgun (WGS) entry which is preliminary data.</text>
</comment>
<keyword evidence="4" id="KW-1185">Reference proteome</keyword>
<dbReference type="EMBL" id="BOOU01000001">
    <property type="protein sequence ID" value="GII75052.1"/>
    <property type="molecule type" value="Genomic_DNA"/>
</dbReference>
<accession>A0A919R175</accession>
<organism evidence="3 4">
    <name type="scientific">Sphaerisporangium rufum</name>
    <dbReference type="NCBI Taxonomy" id="1381558"/>
    <lineage>
        <taxon>Bacteria</taxon>
        <taxon>Bacillati</taxon>
        <taxon>Actinomycetota</taxon>
        <taxon>Actinomycetes</taxon>
        <taxon>Streptosporangiales</taxon>
        <taxon>Streptosporangiaceae</taxon>
        <taxon>Sphaerisporangium</taxon>
    </lineage>
</organism>
<dbReference type="PANTHER" id="PTHR43540">
    <property type="entry name" value="PEROXYUREIDOACRYLATE/UREIDOACRYLATE AMIDOHYDROLASE-RELATED"/>
    <property type="match status" value="1"/>
</dbReference>
<gene>
    <name evidence="3" type="ORF">Sru01_00340</name>
</gene>
<evidence type="ECO:0000313" key="4">
    <source>
        <dbReference type="Proteomes" id="UP000655287"/>
    </source>
</evidence>
<sequence length="201" mass="21593">MKNRVMTEIQLDDDAALIVVDVQQGFDDPYWGRRDNPAAERNIVAVIREWRARGRPVVLVRHDSTSPGSPLRPECPGNAVRAEVLAALGPEEPGLLVTKSVNSAFYGAPDLDAWLRARGIGQLVVIGVQTNMCCETTARMAGNLGYRVLFVIDAMHTFDATGPDGEVVTAEDLTRATAASLHHGEFATVLPTATLLTASAS</sequence>
<feature type="domain" description="Isochorismatase-like" evidence="2">
    <location>
        <begin position="15"/>
        <end position="162"/>
    </location>
</feature>
<dbReference type="GO" id="GO:0016787">
    <property type="term" value="F:hydrolase activity"/>
    <property type="evidence" value="ECO:0007669"/>
    <property type="project" value="UniProtKB-KW"/>
</dbReference>
<reference evidence="3" key="1">
    <citation type="submission" date="2021-01" db="EMBL/GenBank/DDBJ databases">
        <title>Whole genome shotgun sequence of Sphaerisporangium rufum NBRC 109079.</title>
        <authorList>
            <person name="Komaki H."/>
            <person name="Tamura T."/>
        </authorList>
    </citation>
    <scope>NUCLEOTIDE SEQUENCE</scope>
    <source>
        <strain evidence="3">NBRC 109079</strain>
    </source>
</reference>